<evidence type="ECO:0000259" key="9">
    <source>
        <dbReference type="Pfam" id="PF00892"/>
    </source>
</evidence>
<keyword evidence="5 8" id="KW-1133">Transmembrane helix</keyword>
<keyword evidence="3" id="KW-1003">Cell membrane</keyword>
<feature type="transmembrane region" description="Helical" evidence="8">
    <location>
        <begin position="620"/>
        <end position="641"/>
    </location>
</feature>
<feature type="domain" description="EamA" evidence="9">
    <location>
        <begin position="577"/>
        <end position="722"/>
    </location>
</feature>
<feature type="compositionally biased region" description="Low complexity" evidence="7">
    <location>
        <begin position="326"/>
        <end position="355"/>
    </location>
</feature>
<name>A0ABQ5RLJ1_9CHLO</name>
<keyword evidence="11" id="KW-1185">Reference proteome</keyword>
<evidence type="ECO:0000256" key="2">
    <source>
        <dbReference type="ARBA" id="ARBA00007635"/>
    </source>
</evidence>
<dbReference type="SUPFAM" id="SSF103481">
    <property type="entry name" value="Multidrug resistance efflux transporter EmrE"/>
    <property type="match status" value="1"/>
</dbReference>
<dbReference type="PANTHER" id="PTHR42920:SF23">
    <property type="entry name" value="EAMA DOMAIN-CONTAINING PROTEIN"/>
    <property type="match status" value="1"/>
</dbReference>
<evidence type="ECO:0000256" key="1">
    <source>
        <dbReference type="ARBA" id="ARBA00004651"/>
    </source>
</evidence>
<keyword evidence="6 8" id="KW-0472">Membrane</keyword>
<sequence>MVPSPAIAQQQQHGWQRCRRRQGLGSFLTSRGDPHPSSYTCRLPTALPNSNSAGGSTSPVGVLDRNAAAATTSTGPTLSPSGPPTLASQIPDRSMGYISLSMVPILWGTYNPCIRYLYAEADPLDPASLTAVRTMLSAGALLLPALIGYLVKKGRESWRRNQGKATNGSVEEIAAQPSGALSKSPVGVVTLAAVSDGPADGVAAAAAADEVAVGARPQQSSPSRSLFAEPLNHSRLGPVLTRTFGSVALGGLELGLLNFLGTALQVEGLHSTSATRAGFLAEVTAVLTPFVSYLAGYDIPRQMWLAVAVGLVGSTMVAYDTSQPHGAQTQSAGAAPASPAGTASGPAAAMSPSSTLMSSTGVSGSDDLGLATQNGLLAQDASDASCVGSSMDVVLQQTLDRSIPQGFLLQTAELPVSASASEAASFPVDAGDAAHIISGIISPGITAGADDGAGAAASGAVDASSAATAFSDAAIDLDTSGIFAEAYATTSAVAVATGAAPTAPVDVASPGVDAATAIAPLFSTAVDAVSSSLPSIASSAVEAVGPSTVDGVAAVAVAAEAATAAAAIATPLAITGGEAYLLLACLFYSICTVRMGIYAPRMDTVSLAAMKKVGLSSMSFLWMAATNLQNGVAPGAVLAFPDLSNRTPISIAVLMYSGLGPGALATFLQVTGLSTVPATTAQVIYSMTPLCTAFFAYLILGGEATGPVAWAGGSLIIIAALIAADAQQKQFREQLQQQQ</sequence>
<evidence type="ECO:0000256" key="6">
    <source>
        <dbReference type="ARBA" id="ARBA00023136"/>
    </source>
</evidence>
<evidence type="ECO:0000256" key="4">
    <source>
        <dbReference type="ARBA" id="ARBA00022692"/>
    </source>
</evidence>
<dbReference type="PANTHER" id="PTHR42920">
    <property type="entry name" value="OS03G0707200 PROTEIN-RELATED"/>
    <property type="match status" value="1"/>
</dbReference>
<dbReference type="EMBL" id="BSDZ01000003">
    <property type="protein sequence ID" value="GLI58501.1"/>
    <property type="molecule type" value="Genomic_DNA"/>
</dbReference>
<evidence type="ECO:0000256" key="5">
    <source>
        <dbReference type="ARBA" id="ARBA00022989"/>
    </source>
</evidence>
<evidence type="ECO:0000256" key="8">
    <source>
        <dbReference type="SAM" id="Phobius"/>
    </source>
</evidence>
<evidence type="ECO:0000313" key="11">
    <source>
        <dbReference type="Proteomes" id="UP001165090"/>
    </source>
</evidence>
<keyword evidence="4 8" id="KW-0812">Transmembrane</keyword>
<feature type="transmembrane region" description="Helical" evidence="8">
    <location>
        <begin position="552"/>
        <end position="574"/>
    </location>
</feature>
<evidence type="ECO:0000313" key="10">
    <source>
        <dbReference type="EMBL" id="GLI58501.1"/>
    </source>
</evidence>
<evidence type="ECO:0000256" key="7">
    <source>
        <dbReference type="SAM" id="MobiDB-lite"/>
    </source>
</evidence>
<evidence type="ECO:0000256" key="3">
    <source>
        <dbReference type="ARBA" id="ARBA00022475"/>
    </source>
</evidence>
<feature type="transmembrane region" description="Helical" evidence="8">
    <location>
        <begin position="708"/>
        <end position="726"/>
    </location>
</feature>
<comment type="similarity">
    <text evidence="2">Belongs to the drug/metabolite transporter (DMT) superfamily. Plant drug/metabolite exporter (P-DME) (TC 2.A.7.4) family.</text>
</comment>
<feature type="region of interest" description="Disordered" evidence="7">
    <location>
        <begin position="323"/>
        <end position="362"/>
    </location>
</feature>
<comment type="subcellular location">
    <subcellularLocation>
        <location evidence="1">Cell membrane</location>
        <topology evidence="1">Multi-pass membrane protein</topology>
    </subcellularLocation>
</comment>
<comment type="caution">
    <text evidence="10">The sequence shown here is derived from an EMBL/GenBank/DDBJ whole genome shotgun (WGS) entry which is preliminary data.</text>
</comment>
<feature type="transmembrane region" description="Helical" evidence="8">
    <location>
        <begin position="130"/>
        <end position="151"/>
    </location>
</feature>
<proteinExistence type="inferred from homology"/>
<dbReference type="InterPro" id="IPR037185">
    <property type="entry name" value="EmrE-like"/>
</dbReference>
<dbReference type="InterPro" id="IPR000620">
    <property type="entry name" value="EamA_dom"/>
</dbReference>
<dbReference type="InterPro" id="IPR051258">
    <property type="entry name" value="Diverse_Substrate_Transporter"/>
</dbReference>
<dbReference type="Pfam" id="PF00892">
    <property type="entry name" value="EamA"/>
    <property type="match status" value="1"/>
</dbReference>
<protein>
    <recommendedName>
        <fullName evidence="9">EamA domain-containing protein</fullName>
    </recommendedName>
</protein>
<feature type="transmembrane region" description="Helical" evidence="8">
    <location>
        <begin position="580"/>
        <end position="599"/>
    </location>
</feature>
<feature type="transmembrane region" description="Helical" evidence="8">
    <location>
        <begin position="647"/>
        <end position="671"/>
    </location>
</feature>
<feature type="transmembrane region" description="Helical" evidence="8">
    <location>
        <begin position="97"/>
        <end position="118"/>
    </location>
</feature>
<accession>A0ABQ5RLJ1</accession>
<gene>
    <name evidence="10" type="ORF">VaNZ11_000232</name>
</gene>
<reference evidence="10 11" key="1">
    <citation type="journal article" date="2023" name="IScience">
        <title>Expanded male sex-determining region conserved during the evolution of homothallism in the green alga Volvox.</title>
        <authorList>
            <person name="Yamamoto K."/>
            <person name="Matsuzaki R."/>
            <person name="Mahakham W."/>
            <person name="Heman W."/>
            <person name="Sekimoto H."/>
            <person name="Kawachi M."/>
            <person name="Minakuchi Y."/>
            <person name="Toyoda A."/>
            <person name="Nozaki H."/>
        </authorList>
    </citation>
    <scope>NUCLEOTIDE SEQUENCE [LARGE SCALE GENOMIC DNA]</scope>
    <source>
        <strain evidence="10 11">NIES-4468</strain>
    </source>
</reference>
<organism evidence="10 11">
    <name type="scientific">Volvox africanus</name>
    <dbReference type="NCBI Taxonomy" id="51714"/>
    <lineage>
        <taxon>Eukaryota</taxon>
        <taxon>Viridiplantae</taxon>
        <taxon>Chlorophyta</taxon>
        <taxon>core chlorophytes</taxon>
        <taxon>Chlorophyceae</taxon>
        <taxon>CS clade</taxon>
        <taxon>Chlamydomonadales</taxon>
        <taxon>Volvocaceae</taxon>
        <taxon>Volvox</taxon>
    </lineage>
</organism>
<feature type="transmembrane region" description="Helical" evidence="8">
    <location>
        <begin position="683"/>
        <end position="702"/>
    </location>
</feature>
<dbReference type="Proteomes" id="UP001165090">
    <property type="component" value="Unassembled WGS sequence"/>
</dbReference>